<reference evidence="2 3" key="1">
    <citation type="journal article" date="2011" name="Proc. Natl. Acad. Sci. U.S.A.">
        <title>Evolutionary erosion of yeast sex chromosomes by mating-type switching accidents.</title>
        <authorList>
            <person name="Gordon J.L."/>
            <person name="Armisen D."/>
            <person name="Proux-Wera E."/>
            <person name="Oheigeartaigh S.S."/>
            <person name="Byrne K.P."/>
            <person name="Wolfe K.H."/>
        </authorList>
    </citation>
    <scope>NUCLEOTIDE SEQUENCE [LARGE SCALE GENOMIC DNA]</scope>
    <source>
        <strain evidence="3">ATCC 24235 / CBS 4417 / NBRC 1672 / NRRL Y-8282 / UCD 70-5</strain>
    </source>
</reference>
<evidence type="ECO:0000256" key="1">
    <source>
        <dbReference type="PIRNR" id="PIRNR002216"/>
    </source>
</evidence>
<protein>
    <recommendedName>
        <fullName evidence="1">Large ribosomal subunit protein mL60</fullName>
    </recommendedName>
</protein>
<proteinExistence type="predicted"/>
<dbReference type="EMBL" id="HE612862">
    <property type="protein sequence ID" value="CCE64061.1"/>
    <property type="molecule type" value="Genomic_DNA"/>
</dbReference>
<dbReference type="GO" id="GO:0005762">
    <property type="term" value="C:mitochondrial large ribosomal subunit"/>
    <property type="evidence" value="ECO:0007669"/>
    <property type="project" value="UniProtKB-UniRule"/>
</dbReference>
<sequence length="131" mass="15219">MFGAFKPTNSLLGGLLWKNPWRMSRPQKQRLRNRLKAVDKNISELTLGLHLKTCESKGISYQEGLKMKTLFEPNNRLLQSLNDSSIFPKEHEMSPKDKYTVFNKKSPGYRKSVHKVPKWTKLSLRTNPEGF</sequence>
<evidence type="ECO:0000313" key="2">
    <source>
        <dbReference type="EMBL" id="CCE64061.1"/>
    </source>
</evidence>
<dbReference type="eggNOG" id="ENOG502S81F">
    <property type="taxonomic scope" value="Eukaryota"/>
</dbReference>
<dbReference type="HOGENOM" id="CLU_141719_0_0_1"/>
<accession>G8BVY3</accession>
<dbReference type="GO" id="GO:0003735">
    <property type="term" value="F:structural constituent of ribosome"/>
    <property type="evidence" value="ECO:0007669"/>
    <property type="project" value="UniProtKB-UniRule"/>
</dbReference>
<dbReference type="Pfam" id="PF09784">
    <property type="entry name" value="L31"/>
    <property type="match status" value="1"/>
</dbReference>
<name>G8BVY3_TETPH</name>
<dbReference type="OrthoDB" id="2332379at2759"/>
<dbReference type="GO" id="GO:0032543">
    <property type="term" value="P:mitochondrial translation"/>
    <property type="evidence" value="ECO:0007669"/>
    <property type="project" value="UniProtKB-UniRule"/>
</dbReference>
<dbReference type="KEGG" id="tpf:TPHA_0G02250"/>
<dbReference type="PANTHER" id="PTHR28271">
    <property type="entry name" value="54S RIBOSOMAL PROTEIN L31, MITOCHONDRIAL"/>
    <property type="match status" value="1"/>
</dbReference>
<dbReference type="PIRSF" id="PIRSF002216">
    <property type="entry name" value="MRPL31_prd"/>
    <property type="match status" value="1"/>
</dbReference>
<keyword evidence="1" id="KW-0689">Ribosomal protein</keyword>
<evidence type="ECO:0000313" key="3">
    <source>
        <dbReference type="Proteomes" id="UP000005666"/>
    </source>
</evidence>
<keyword evidence="1" id="KW-0687">Ribonucleoprotein</keyword>
<dbReference type="Proteomes" id="UP000005666">
    <property type="component" value="Chromosome 7"/>
</dbReference>
<keyword evidence="1" id="KW-0496">Mitochondrion</keyword>
<dbReference type="PANTHER" id="PTHR28271:SF1">
    <property type="entry name" value="LARGE RIBOSOMAL SUBUNIT PROTEIN ML60"/>
    <property type="match status" value="1"/>
</dbReference>
<dbReference type="RefSeq" id="XP_003686495.1">
    <property type="nucleotide sequence ID" value="XM_003686447.1"/>
</dbReference>
<dbReference type="OMA" id="KYTVFDR"/>
<keyword evidence="3" id="KW-1185">Reference proteome</keyword>
<comment type="subunit">
    <text evidence="1">Component of the mitochondrial large ribosomal subunit.</text>
</comment>
<comment type="subcellular location">
    <subcellularLocation>
        <location evidence="1">Mitochondrion</location>
    </subcellularLocation>
</comment>
<gene>
    <name evidence="2" type="primary">TPHA0G02250</name>
    <name evidence="2" type="ordered locus">TPHA_0G02250</name>
</gene>
<dbReference type="STRING" id="1071381.G8BVY3"/>
<dbReference type="InterPro" id="IPR016340">
    <property type="entry name" value="Ribosomal_mL60"/>
</dbReference>
<dbReference type="GeneID" id="11535736"/>
<dbReference type="AlphaFoldDB" id="G8BVY3"/>
<organism evidence="2 3">
    <name type="scientific">Tetrapisispora phaffii (strain ATCC 24235 / CBS 4417 / NBRC 1672 / NRRL Y-8282 / UCD 70-5)</name>
    <name type="common">Yeast</name>
    <name type="synonym">Fabospora phaffii</name>
    <dbReference type="NCBI Taxonomy" id="1071381"/>
    <lineage>
        <taxon>Eukaryota</taxon>
        <taxon>Fungi</taxon>
        <taxon>Dikarya</taxon>
        <taxon>Ascomycota</taxon>
        <taxon>Saccharomycotina</taxon>
        <taxon>Saccharomycetes</taxon>
        <taxon>Saccharomycetales</taxon>
        <taxon>Saccharomycetaceae</taxon>
        <taxon>Tetrapisispora</taxon>
    </lineage>
</organism>